<evidence type="ECO:0000256" key="1">
    <source>
        <dbReference type="SAM" id="MobiDB-lite"/>
    </source>
</evidence>
<feature type="transmembrane region" description="Helical" evidence="2">
    <location>
        <begin position="165"/>
        <end position="183"/>
    </location>
</feature>
<protein>
    <submittedName>
        <fullName evidence="4">Glycopeptide antibiotics resistance protein</fullName>
    </submittedName>
</protein>
<feature type="transmembrane region" description="Helical" evidence="2">
    <location>
        <begin position="78"/>
        <end position="104"/>
    </location>
</feature>
<feature type="compositionally biased region" description="Polar residues" evidence="1">
    <location>
        <begin position="1"/>
        <end position="12"/>
    </location>
</feature>
<sequence length="188" mass="21005">MSDTESNTPQQPHKNHTTHTPAPTRAQKIAFTGIVCVIITLTTLKSFFSIGGLWVPQRQRVRNLELQPFDLFFHSRNWFAPLFDTIGNIGFFIPFGMMTAVLLARHNHRIIKATGYSFLFSLLIESSQYIFALGRTDIDDLWCNTLGGFLGASIVTAFGRSAHRLWTTIAVATSGIFIALLLFDSAQP</sequence>
<proteinExistence type="predicted"/>
<evidence type="ECO:0000313" key="4">
    <source>
        <dbReference type="EMBL" id="MDR7354219.1"/>
    </source>
</evidence>
<evidence type="ECO:0000259" key="3">
    <source>
        <dbReference type="Pfam" id="PF04892"/>
    </source>
</evidence>
<feature type="transmembrane region" description="Helical" evidence="2">
    <location>
        <begin position="29"/>
        <end position="55"/>
    </location>
</feature>
<dbReference type="Proteomes" id="UP001183619">
    <property type="component" value="Unassembled WGS sequence"/>
</dbReference>
<dbReference type="PANTHER" id="PTHR36834">
    <property type="entry name" value="MEMBRANE PROTEIN-RELATED"/>
    <property type="match status" value="1"/>
</dbReference>
<evidence type="ECO:0000313" key="5">
    <source>
        <dbReference type="Proteomes" id="UP001183619"/>
    </source>
</evidence>
<dbReference type="EMBL" id="JAVDYF010000001">
    <property type="protein sequence ID" value="MDR7354219.1"/>
    <property type="molecule type" value="Genomic_DNA"/>
</dbReference>
<keyword evidence="2" id="KW-0812">Transmembrane</keyword>
<name>A0ABU2B6H0_9CORY</name>
<keyword evidence="2" id="KW-1133">Transmembrane helix</keyword>
<feature type="domain" description="VanZ-like" evidence="3">
    <location>
        <begin position="34"/>
        <end position="157"/>
    </location>
</feature>
<keyword evidence="5" id="KW-1185">Reference proteome</keyword>
<gene>
    <name evidence="4" type="ORF">J2S37_000757</name>
</gene>
<accession>A0ABU2B6H0</accession>
<evidence type="ECO:0000256" key="2">
    <source>
        <dbReference type="SAM" id="Phobius"/>
    </source>
</evidence>
<dbReference type="InterPro" id="IPR053150">
    <property type="entry name" value="Teicoplanin_resist-assoc"/>
</dbReference>
<dbReference type="InterPro" id="IPR006976">
    <property type="entry name" value="VanZ-like"/>
</dbReference>
<dbReference type="Pfam" id="PF04892">
    <property type="entry name" value="VanZ"/>
    <property type="match status" value="1"/>
</dbReference>
<keyword evidence="2" id="KW-0472">Membrane</keyword>
<comment type="caution">
    <text evidence="4">The sequence shown here is derived from an EMBL/GenBank/DDBJ whole genome shotgun (WGS) entry which is preliminary data.</text>
</comment>
<organism evidence="4 5">
    <name type="scientific">Corynebacterium felinum</name>
    <dbReference type="NCBI Taxonomy" id="131318"/>
    <lineage>
        <taxon>Bacteria</taxon>
        <taxon>Bacillati</taxon>
        <taxon>Actinomycetota</taxon>
        <taxon>Actinomycetes</taxon>
        <taxon>Mycobacteriales</taxon>
        <taxon>Corynebacteriaceae</taxon>
        <taxon>Corynebacterium</taxon>
    </lineage>
</organism>
<reference evidence="4 5" key="1">
    <citation type="submission" date="2023-07" db="EMBL/GenBank/DDBJ databases">
        <title>Sequencing the genomes of 1000 actinobacteria strains.</title>
        <authorList>
            <person name="Klenk H.-P."/>
        </authorList>
    </citation>
    <scope>NUCLEOTIDE SEQUENCE [LARGE SCALE GENOMIC DNA]</scope>
    <source>
        <strain evidence="4 5">DSM 44508</strain>
    </source>
</reference>
<dbReference type="PANTHER" id="PTHR36834:SF2">
    <property type="entry name" value="MEMBRANE PROTEIN"/>
    <property type="match status" value="1"/>
</dbReference>
<feature type="region of interest" description="Disordered" evidence="1">
    <location>
        <begin position="1"/>
        <end position="22"/>
    </location>
</feature>
<dbReference type="RefSeq" id="WP_277104402.1">
    <property type="nucleotide sequence ID" value="NZ_BAAAJS010000006.1"/>
</dbReference>